<dbReference type="InterPro" id="IPR002052">
    <property type="entry name" value="DNA_methylase_N6_adenine_CS"/>
</dbReference>
<dbReference type="NCBIfam" id="TIGR03534">
    <property type="entry name" value="RF_mod_PrmC"/>
    <property type="match status" value="1"/>
</dbReference>
<dbReference type="CDD" id="cd02440">
    <property type="entry name" value="AdoMet_MTases"/>
    <property type="match status" value="1"/>
</dbReference>
<dbReference type="EMBL" id="VBOY01000012">
    <property type="protein sequence ID" value="TMQ68315.1"/>
    <property type="molecule type" value="Genomic_DNA"/>
</dbReference>
<dbReference type="SUPFAM" id="SSF53335">
    <property type="entry name" value="S-adenosyl-L-methionine-dependent methyltransferases"/>
    <property type="match status" value="1"/>
</dbReference>
<protein>
    <recommendedName>
        <fullName evidence="5">Release factor glutamine methyltransferase</fullName>
        <shortName evidence="5">RF MTase</shortName>
        <ecNumber evidence="5">2.1.1.297</ecNumber>
    </recommendedName>
    <alternativeName>
        <fullName evidence="5">N5-glutamine methyltransferase PrmC</fullName>
    </alternativeName>
    <alternativeName>
        <fullName evidence="5">Protein-(glutamine-N5) MTase PrmC</fullName>
    </alternativeName>
    <alternativeName>
        <fullName evidence="5">Protein-glutamine N-methyltransferase PrmC</fullName>
    </alternativeName>
</protein>
<dbReference type="InterPro" id="IPR040758">
    <property type="entry name" value="PrmC_N"/>
</dbReference>
<proteinExistence type="inferred from homology"/>
<dbReference type="GO" id="GO:0102559">
    <property type="term" value="F:peptide chain release factor N(5)-glutamine methyltransferase activity"/>
    <property type="evidence" value="ECO:0007669"/>
    <property type="project" value="UniProtKB-EC"/>
</dbReference>
<feature type="binding site" evidence="5">
    <location>
        <begin position="124"/>
        <end position="128"/>
    </location>
    <ligand>
        <name>S-adenosyl-L-methionine</name>
        <dbReference type="ChEBI" id="CHEBI:59789"/>
    </ligand>
</feature>
<dbReference type="PROSITE" id="PS00092">
    <property type="entry name" value="N6_MTASE"/>
    <property type="match status" value="1"/>
</dbReference>
<dbReference type="Pfam" id="PF05175">
    <property type="entry name" value="MTS"/>
    <property type="match status" value="1"/>
</dbReference>
<evidence type="ECO:0000256" key="2">
    <source>
        <dbReference type="ARBA" id="ARBA00022679"/>
    </source>
</evidence>
<dbReference type="Proteomes" id="UP000316609">
    <property type="component" value="Unassembled WGS sequence"/>
</dbReference>
<dbReference type="PANTHER" id="PTHR18895:SF74">
    <property type="entry name" value="MTRF1L RELEASE FACTOR GLUTAMINE METHYLTRANSFERASE"/>
    <property type="match status" value="1"/>
</dbReference>
<dbReference type="EC" id="2.1.1.297" evidence="5"/>
<evidence type="ECO:0000256" key="3">
    <source>
        <dbReference type="ARBA" id="ARBA00022691"/>
    </source>
</evidence>
<reference evidence="8 9" key="1">
    <citation type="journal article" date="2019" name="Nat. Microbiol.">
        <title>Mediterranean grassland soil C-N compound turnover is dependent on rainfall and depth, and is mediated by genomically divergent microorganisms.</title>
        <authorList>
            <person name="Diamond S."/>
            <person name="Andeer P.F."/>
            <person name="Li Z."/>
            <person name="Crits-Christoph A."/>
            <person name="Burstein D."/>
            <person name="Anantharaman K."/>
            <person name="Lane K.R."/>
            <person name="Thomas B.C."/>
            <person name="Pan C."/>
            <person name="Northen T.R."/>
            <person name="Banfield J.F."/>
        </authorList>
    </citation>
    <scope>NUCLEOTIDE SEQUENCE [LARGE SCALE GENOMIC DNA]</scope>
    <source>
        <strain evidence="8">WS_8</strain>
    </source>
</reference>
<feature type="binding site" evidence="5">
    <location>
        <begin position="192"/>
        <end position="195"/>
    </location>
    <ligand>
        <name>substrate</name>
    </ligand>
</feature>
<evidence type="ECO:0000256" key="4">
    <source>
        <dbReference type="ARBA" id="ARBA00048391"/>
    </source>
</evidence>
<dbReference type="Gene3D" id="1.10.8.10">
    <property type="entry name" value="DNA helicase RuvA subunit, C-terminal domain"/>
    <property type="match status" value="1"/>
</dbReference>
<evidence type="ECO:0000259" key="7">
    <source>
        <dbReference type="Pfam" id="PF17827"/>
    </source>
</evidence>
<keyword evidence="1 5" id="KW-0489">Methyltransferase</keyword>
<dbReference type="InterPro" id="IPR050320">
    <property type="entry name" value="N5-glutamine_MTase"/>
</dbReference>
<dbReference type="InterPro" id="IPR029063">
    <property type="entry name" value="SAM-dependent_MTases_sf"/>
</dbReference>
<evidence type="ECO:0000259" key="6">
    <source>
        <dbReference type="Pfam" id="PF05175"/>
    </source>
</evidence>
<dbReference type="NCBIfam" id="TIGR00536">
    <property type="entry name" value="hemK_fam"/>
    <property type="match status" value="1"/>
</dbReference>
<dbReference type="GO" id="GO:0003676">
    <property type="term" value="F:nucleic acid binding"/>
    <property type="evidence" value="ECO:0007669"/>
    <property type="project" value="InterPro"/>
</dbReference>
<dbReference type="Gene3D" id="3.40.50.150">
    <property type="entry name" value="Vaccinia Virus protein VP39"/>
    <property type="match status" value="1"/>
</dbReference>
<gene>
    <name evidence="5 8" type="primary">prmC</name>
    <name evidence="8" type="ORF">E6K78_01595</name>
</gene>
<feature type="binding site" evidence="5">
    <location>
        <position position="147"/>
    </location>
    <ligand>
        <name>S-adenosyl-L-methionine</name>
        <dbReference type="ChEBI" id="CHEBI:59789"/>
    </ligand>
</feature>
<sequence>MARDLDQALRHTASRLARSPSARAEAEELLSRLLGLTRLELTLERHRTLSAEDDRRLETWIERRLAGEPPQYITGRAAFRGLDLAVSRAVLIPRPETEGLVEAVLEVLRAEAGRWPAPRVLDLGTGSGAIALAIASEWPSARVTATDAATAALETARSNAERLSLMERVHLLEGEWFDALDADARFEVVVSNPPYVATSEWDLLPHEVRAFEPAPALFAGPTGLEALREIVDLAPRHLVAGGLLALELAEMRAHEVAAWLEGALDWENVSLRDDLTGRPRVLLARRQRGPAIAPAQWGEQ</sequence>
<accession>A0A538TXF2</accession>
<dbReference type="InterPro" id="IPR007848">
    <property type="entry name" value="Small_mtfrase_dom"/>
</dbReference>
<comment type="similarity">
    <text evidence="5">Belongs to the protein N5-glutamine methyltransferase family. PrmC subfamily.</text>
</comment>
<feature type="domain" description="Methyltransferase small" evidence="6">
    <location>
        <begin position="107"/>
        <end position="200"/>
    </location>
</feature>
<comment type="caution">
    <text evidence="8">The sequence shown here is derived from an EMBL/GenBank/DDBJ whole genome shotgun (WGS) entry which is preliminary data.</text>
</comment>
<organism evidence="8 9">
    <name type="scientific">Eiseniibacteriota bacterium</name>
    <dbReference type="NCBI Taxonomy" id="2212470"/>
    <lineage>
        <taxon>Bacteria</taxon>
        <taxon>Candidatus Eiseniibacteriota</taxon>
    </lineage>
</organism>
<dbReference type="AlphaFoldDB" id="A0A538TXF2"/>
<dbReference type="InterPro" id="IPR004556">
    <property type="entry name" value="HemK-like"/>
</dbReference>
<keyword evidence="3 5" id="KW-0949">S-adenosyl-L-methionine</keyword>
<evidence type="ECO:0000256" key="1">
    <source>
        <dbReference type="ARBA" id="ARBA00022603"/>
    </source>
</evidence>
<evidence type="ECO:0000256" key="5">
    <source>
        <dbReference type="HAMAP-Rule" id="MF_02126"/>
    </source>
</evidence>
<feature type="binding site" evidence="5">
    <location>
        <position position="192"/>
    </location>
    <ligand>
        <name>S-adenosyl-L-methionine</name>
        <dbReference type="ChEBI" id="CHEBI:59789"/>
    </ligand>
</feature>
<evidence type="ECO:0000313" key="8">
    <source>
        <dbReference type="EMBL" id="TMQ68315.1"/>
    </source>
</evidence>
<comment type="catalytic activity">
    <reaction evidence="4 5">
        <text>L-glutaminyl-[peptide chain release factor] + S-adenosyl-L-methionine = N(5)-methyl-L-glutaminyl-[peptide chain release factor] + S-adenosyl-L-homocysteine + H(+)</text>
        <dbReference type="Rhea" id="RHEA:42896"/>
        <dbReference type="Rhea" id="RHEA-COMP:10271"/>
        <dbReference type="Rhea" id="RHEA-COMP:10272"/>
        <dbReference type="ChEBI" id="CHEBI:15378"/>
        <dbReference type="ChEBI" id="CHEBI:30011"/>
        <dbReference type="ChEBI" id="CHEBI:57856"/>
        <dbReference type="ChEBI" id="CHEBI:59789"/>
        <dbReference type="ChEBI" id="CHEBI:61891"/>
        <dbReference type="EC" id="2.1.1.297"/>
    </reaction>
</comment>
<evidence type="ECO:0000313" key="9">
    <source>
        <dbReference type="Proteomes" id="UP000316609"/>
    </source>
</evidence>
<dbReference type="HAMAP" id="MF_02126">
    <property type="entry name" value="RF_methyltr_PrmC"/>
    <property type="match status" value="1"/>
</dbReference>
<feature type="domain" description="Release factor glutamine methyltransferase N-terminal" evidence="7">
    <location>
        <begin position="7"/>
        <end position="75"/>
    </location>
</feature>
<dbReference type="Pfam" id="PF17827">
    <property type="entry name" value="PrmC_N"/>
    <property type="match status" value="1"/>
</dbReference>
<dbReference type="PANTHER" id="PTHR18895">
    <property type="entry name" value="HEMK METHYLTRANSFERASE"/>
    <property type="match status" value="1"/>
</dbReference>
<dbReference type="GO" id="GO:0032259">
    <property type="term" value="P:methylation"/>
    <property type="evidence" value="ECO:0007669"/>
    <property type="project" value="UniProtKB-KW"/>
</dbReference>
<feature type="binding site" evidence="5">
    <location>
        <position position="176"/>
    </location>
    <ligand>
        <name>S-adenosyl-L-methionine</name>
        <dbReference type="ChEBI" id="CHEBI:59789"/>
    </ligand>
</feature>
<comment type="function">
    <text evidence="5">Methylates the class 1 translation termination release factors RF1/PrfA and RF2/PrfB on the glutamine residue of the universally conserved GGQ motif.</text>
</comment>
<name>A0A538TXF2_UNCEI</name>
<dbReference type="InterPro" id="IPR019874">
    <property type="entry name" value="RF_methyltr_PrmC"/>
</dbReference>
<keyword evidence="2 5" id="KW-0808">Transferase</keyword>